<feature type="compositionally biased region" description="Polar residues" evidence="7">
    <location>
        <begin position="65"/>
        <end position="78"/>
    </location>
</feature>
<dbReference type="GO" id="GO:0003677">
    <property type="term" value="F:DNA binding"/>
    <property type="evidence" value="ECO:0007669"/>
    <property type="project" value="InterPro"/>
</dbReference>
<evidence type="ECO:0000313" key="9">
    <source>
        <dbReference type="EMBL" id="GAA0142369.1"/>
    </source>
</evidence>
<dbReference type="GO" id="GO:0045892">
    <property type="term" value="P:negative regulation of DNA-templated transcription"/>
    <property type="evidence" value="ECO:0007669"/>
    <property type="project" value="UniProtKB-UniRule"/>
</dbReference>
<evidence type="ECO:0000259" key="8">
    <source>
        <dbReference type="PROSITE" id="PS51754"/>
    </source>
</evidence>
<proteinExistence type="predicted"/>
<feature type="region of interest" description="Disordered" evidence="7">
    <location>
        <begin position="246"/>
        <end position="269"/>
    </location>
</feature>
<dbReference type="Pfam" id="PF04844">
    <property type="entry name" value="Ovate"/>
    <property type="match status" value="1"/>
</dbReference>
<dbReference type="InterPro" id="IPR025830">
    <property type="entry name" value="DNA_bnd_dom_ovate"/>
</dbReference>
<feature type="domain" description="OVATE" evidence="8">
    <location>
        <begin position="299"/>
        <end position="358"/>
    </location>
</feature>
<feature type="region of interest" description="Disordered" evidence="7">
    <location>
        <begin position="55"/>
        <end position="105"/>
    </location>
</feature>
<evidence type="ECO:0000256" key="1">
    <source>
        <dbReference type="ARBA" id="ARBA00004123"/>
    </source>
</evidence>
<comment type="subcellular location">
    <subcellularLocation>
        <location evidence="1 6">Nucleus</location>
    </subcellularLocation>
</comment>
<dbReference type="InterPro" id="IPR038933">
    <property type="entry name" value="Ovate"/>
</dbReference>
<reference evidence="9 10" key="1">
    <citation type="submission" date="2024-01" db="EMBL/GenBank/DDBJ databases">
        <title>The complete chloroplast genome sequence of Lithospermum erythrorhizon: insights into the phylogenetic relationship among Boraginaceae species and the maternal lineages of purple gromwells.</title>
        <authorList>
            <person name="Okada T."/>
            <person name="Watanabe K."/>
        </authorList>
    </citation>
    <scope>NUCLEOTIDE SEQUENCE [LARGE SCALE GENOMIC DNA]</scope>
</reference>
<evidence type="ECO:0000256" key="5">
    <source>
        <dbReference type="ARBA" id="ARBA00023242"/>
    </source>
</evidence>
<comment type="caution">
    <text evidence="9">The sequence shown here is derived from an EMBL/GenBank/DDBJ whole genome shotgun (WGS) entry which is preliminary data.</text>
</comment>
<dbReference type="NCBIfam" id="TIGR01568">
    <property type="entry name" value="A_thal_3678"/>
    <property type="match status" value="1"/>
</dbReference>
<keyword evidence="5 6" id="KW-0539">Nucleus</keyword>
<keyword evidence="4 6" id="KW-0804">Transcription</keyword>
<keyword evidence="10" id="KW-1185">Reference proteome</keyword>
<dbReference type="Pfam" id="PF13724">
    <property type="entry name" value="DNA_binding_2"/>
    <property type="match status" value="1"/>
</dbReference>
<dbReference type="GO" id="GO:0005634">
    <property type="term" value="C:nucleus"/>
    <property type="evidence" value="ECO:0007669"/>
    <property type="project" value="UniProtKB-SubCell"/>
</dbReference>
<accession>A0AAV3NT18</accession>
<dbReference type="Proteomes" id="UP001454036">
    <property type="component" value="Unassembled WGS sequence"/>
</dbReference>
<name>A0AAV3NT18_LITER</name>
<keyword evidence="3 6" id="KW-0805">Transcription regulation</keyword>
<evidence type="ECO:0000256" key="7">
    <source>
        <dbReference type="SAM" id="MobiDB-lite"/>
    </source>
</evidence>
<evidence type="ECO:0000256" key="2">
    <source>
        <dbReference type="ARBA" id="ARBA00022491"/>
    </source>
</evidence>
<comment type="function">
    <text evidence="6">Transcriptional repressor that regulates multiple aspects of plant growth and development.</text>
</comment>
<sequence>MGNFKFRLSNMMPNAWFYKLKGMSKTKNQPNNKKLSKLQKIKLSEQNQSILYTIESNNKDKHYNSPRNTKISDTQLPQPSRKSSRKTRRKTIYRPSPRHSNTNTTSCSAYIEHEHIHARKHSDSSGECITELDFVNSSSSRFESGFLDGSNGLASWASACKCRISSSTADIIIDMNDNPFSGKHEKFDGFCEFSELDLPRIQTRLPYSNDATEFQAFRCNNTSSEMVGTMKIINYDSVKIKKEKSMIHEHPRKSISQSTGVKVRTKSPKLARSKKLQSKSRKSYLSRTQKNTFSESFAVVKASVDPEKDFRDSMMEMIVENNMRTSKELEDLLACFLSLNSDEYHDVIIKAFEQIWFSISEIQL</sequence>
<keyword evidence="2 6" id="KW-0678">Repressor</keyword>
<dbReference type="PANTHER" id="PTHR33057:SF128">
    <property type="entry name" value="TRANSCRIPTION REPRESSOR OFP3"/>
    <property type="match status" value="1"/>
</dbReference>
<dbReference type="EMBL" id="BAABME010000390">
    <property type="protein sequence ID" value="GAA0142369.1"/>
    <property type="molecule type" value="Genomic_DNA"/>
</dbReference>
<dbReference type="AlphaFoldDB" id="A0AAV3NT18"/>
<evidence type="ECO:0000256" key="6">
    <source>
        <dbReference type="RuleBase" id="RU367028"/>
    </source>
</evidence>
<evidence type="ECO:0000313" key="10">
    <source>
        <dbReference type="Proteomes" id="UP001454036"/>
    </source>
</evidence>
<evidence type="ECO:0000256" key="4">
    <source>
        <dbReference type="ARBA" id="ARBA00023163"/>
    </source>
</evidence>
<dbReference type="PROSITE" id="PS51754">
    <property type="entry name" value="OVATE"/>
    <property type="match status" value="1"/>
</dbReference>
<dbReference type="InterPro" id="IPR006458">
    <property type="entry name" value="Ovate_C"/>
</dbReference>
<evidence type="ECO:0000256" key="3">
    <source>
        <dbReference type="ARBA" id="ARBA00023015"/>
    </source>
</evidence>
<organism evidence="9 10">
    <name type="scientific">Lithospermum erythrorhizon</name>
    <name type="common">Purple gromwell</name>
    <name type="synonym">Lithospermum officinale var. erythrorhizon</name>
    <dbReference type="NCBI Taxonomy" id="34254"/>
    <lineage>
        <taxon>Eukaryota</taxon>
        <taxon>Viridiplantae</taxon>
        <taxon>Streptophyta</taxon>
        <taxon>Embryophyta</taxon>
        <taxon>Tracheophyta</taxon>
        <taxon>Spermatophyta</taxon>
        <taxon>Magnoliopsida</taxon>
        <taxon>eudicotyledons</taxon>
        <taxon>Gunneridae</taxon>
        <taxon>Pentapetalae</taxon>
        <taxon>asterids</taxon>
        <taxon>lamiids</taxon>
        <taxon>Boraginales</taxon>
        <taxon>Boraginaceae</taxon>
        <taxon>Boraginoideae</taxon>
        <taxon>Lithospermeae</taxon>
        <taxon>Lithospermum</taxon>
    </lineage>
</organism>
<dbReference type="PANTHER" id="PTHR33057">
    <property type="entry name" value="TRANSCRIPTION REPRESSOR OFP7-RELATED"/>
    <property type="match status" value="1"/>
</dbReference>
<feature type="compositionally biased region" description="Basic residues" evidence="7">
    <location>
        <begin position="82"/>
        <end position="92"/>
    </location>
</feature>
<protein>
    <recommendedName>
        <fullName evidence="6">Transcription repressor</fullName>
    </recommendedName>
    <alternativeName>
        <fullName evidence="6">Ovate family protein</fullName>
    </alternativeName>
</protein>
<gene>
    <name evidence="9" type="ORF">LIER_03284</name>
</gene>